<dbReference type="PANTHER" id="PTHR47791:SF3">
    <property type="entry name" value="MEIOTICALLY UP-REGULATED GENE 191 PROTEIN"/>
    <property type="match status" value="1"/>
</dbReference>
<keyword evidence="3" id="KW-1185">Reference proteome</keyword>
<organism evidence="2 3">
    <name type="scientific">Streptomyces coryli</name>
    <dbReference type="NCBI Taxonomy" id="1128680"/>
    <lineage>
        <taxon>Bacteria</taxon>
        <taxon>Bacillati</taxon>
        <taxon>Actinomycetota</taxon>
        <taxon>Actinomycetes</taxon>
        <taxon>Kitasatosporales</taxon>
        <taxon>Streptomycetaceae</taxon>
        <taxon>Streptomyces</taxon>
    </lineage>
</organism>
<dbReference type="InterPro" id="IPR008928">
    <property type="entry name" value="6-hairpin_glycosidase_sf"/>
</dbReference>
<keyword evidence="2" id="KW-0378">Hydrolase</keyword>
<feature type="signal peptide" evidence="1">
    <location>
        <begin position="1"/>
        <end position="29"/>
    </location>
</feature>
<feature type="chain" id="PRO_5026139267" evidence="1">
    <location>
        <begin position="30"/>
        <end position="612"/>
    </location>
</feature>
<dbReference type="GO" id="GO:0005975">
    <property type="term" value="P:carbohydrate metabolic process"/>
    <property type="evidence" value="ECO:0007669"/>
    <property type="project" value="InterPro"/>
</dbReference>
<dbReference type="Pfam" id="PF03663">
    <property type="entry name" value="Glyco_hydro_76"/>
    <property type="match status" value="1"/>
</dbReference>
<reference evidence="2 3" key="1">
    <citation type="submission" date="2020-02" db="EMBL/GenBank/DDBJ databases">
        <title>Whole-genome analyses of novel actinobacteria.</title>
        <authorList>
            <person name="Sahin N."/>
        </authorList>
    </citation>
    <scope>NUCLEOTIDE SEQUENCE [LARGE SCALE GENOMIC DNA]</scope>
    <source>
        <strain evidence="2 3">A7024</strain>
    </source>
</reference>
<dbReference type="EMBL" id="JAAKZV010000018">
    <property type="protein sequence ID" value="NGN63656.1"/>
    <property type="molecule type" value="Genomic_DNA"/>
</dbReference>
<gene>
    <name evidence="2" type="ORF">G5C51_07010</name>
</gene>
<dbReference type="RefSeq" id="WP_165233437.1">
    <property type="nucleotide sequence ID" value="NZ_JAAKZV010000018.1"/>
</dbReference>
<dbReference type="InterPro" id="IPR053169">
    <property type="entry name" value="MUG_Protein"/>
</dbReference>
<accession>A0A6G4TW37</accession>
<dbReference type="Proteomes" id="UP000481583">
    <property type="component" value="Unassembled WGS sequence"/>
</dbReference>
<dbReference type="GO" id="GO:0016787">
    <property type="term" value="F:hydrolase activity"/>
    <property type="evidence" value="ECO:0007669"/>
    <property type="project" value="UniProtKB-KW"/>
</dbReference>
<dbReference type="AlphaFoldDB" id="A0A6G4TW37"/>
<dbReference type="SUPFAM" id="SSF48208">
    <property type="entry name" value="Six-hairpin glycosidases"/>
    <property type="match status" value="1"/>
</dbReference>
<evidence type="ECO:0000313" key="2">
    <source>
        <dbReference type="EMBL" id="NGN63656.1"/>
    </source>
</evidence>
<evidence type="ECO:0000256" key="1">
    <source>
        <dbReference type="SAM" id="SignalP"/>
    </source>
</evidence>
<dbReference type="InterPro" id="IPR005198">
    <property type="entry name" value="Glyco_hydro_76"/>
</dbReference>
<proteinExistence type="predicted"/>
<comment type="caution">
    <text evidence="2">The sequence shown here is derived from an EMBL/GenBank/DDBJ whole genome shotgun (WGS) entry which is preliminary data.</text>
</comment>
<sequence>MIARSLRLLLAAALLATGLVPLTAAPAAAADPVCALHCDTLDPSQAQQDTFPVPEKNLNGRVIRLHVSQPDTMAWASIDDATSGNAVWLDRSWDAGATWEPVLGKATVPDSRTGTRTLMYNITDPRTHRRGWIRACGDAAGVGCTAWFRPGVCDELCDGADPADAAGDDQPVPATTLFGRTIRLHADHANAMAWASIEDGGQGDEVWLDRSWNKGSSWPDGSSLGRTSVAAGATAARSTMHATRDPAGLLYGGAVRACGKEASHQEGSCTAWVRPVPTRARAAADALMWSYDPRDAWWPRSWWNSAATLTALTEFARRTGTQDYDWAIARTFEVNRGTFAPGERSTDAVEGHFRSRAIDDTAWWGLTWLAAYDHTGERRYLDEAVTIAEYVHGYWDPGSCGGGVWWDRERTYKNAVTSGLYLRLTAELHRRLDGDAVWGERARTAGEWFLSSGMINAAGLVNDGLTGDCRNNGQTVWSYNQGLAIGGLLELWRGTGETRMLDAAKRLADAALARPELTRDGVLTESCDTGTRTCDDNQKQFKGVFMRYFADLAAATGSTTYRDYADRQADSLWTTDRDHLNDLGQRWAGTAPNQQDWRTQASALEALTAAAR</sequence>
<keyword evidence="1" id="KW-0732">Signal</keyword>
<evidence type="ECO:0000313" key="3">
    <source>
        <dbReference type="Proteomes" id="UP000481583"/>
    </source>
</evidence>
<protein>
    <submittedName>
        <fullName evidence="2">Glycosyl hydrolase</fullName>
    </submittedName>
</protein>
<name>A0A6G4TW37_9ACTN</name>
<dbReference type="Gene3D" id="1.50.10.20">
    <property type="match status" value="1"/>
</dbReference>
<dbReference type="PANTHER" id="PTHR47791">
    <property type="entry name" value="MEIOTICALLY UP-REGULATED GENE 191 PROTEIN"/>
    <property type="match status" value="1"/>
</dbReference>